<sequence>MSGHNRHSNEDIGWHFGIAIDGTHETGNVASCPDVINEIKRDMMKLLQDYKEKKRQKIRIEEEDAQLAHARYQSLEQHQFEHDQWVYRASRGTCYDEGGISRPPSIPQMHRSATVQETSSRGSRDMAYKQMSAPAAKLRVVELEFEKDRTRTKQSKVNSSWLKAGKKKMIKAFGSWVIDINVPFTMVDSVYTNPSLKTVREISPDVRAPSLFELLDKIFLIPNTCIDKVKIGKTGRLEPDVDKQIEAMRQVFLYKDRMNSFGSSIAERPIISLIVDQQPQDIQSSDCESEGHCHFRVVMVEAEVEEMEETEVQMRWITLLIVVVVSLLKMTEEVDVLRISNQENRHKLIVVSEKEPVQPHGYPTDAMYGYAGFQEVTSSFIGPGLFAPSGGYNNMTVS</sequence>
<reference evidence="2" key="1">
    <citation type="submission" date="2022-04" db="EMBL/GenBank/DDBJ databases">
        <title>Carnegiea gigantea Genome sequencing and assembly v2.</title>
        <authorList>
            <person name="Copetti D."/>
            <person name="Sanderson M.J."/>
            <person name="Burquez A."/>
            <person name="Wojciechowski M.F."/>
        </authorList>
    </citation>
    <scope>NUCLEOTIDE SEQUENCE</scope>
    <source>
        <strain evidence="2">SGP5-SGP5p</strain>
        <tissue evidence="2">Aerial part</tissue>
    </source>
</reference>
<name>A0A9Q1QL94_9CARY</name>
<accession>A0A9Q1QL94</accession>
<comment type="caution">
    <text evidence="2">The sequence shown here is derived from an EMBL/GenBank/DDBJ whole genome shotgun (WGS) entry which is preliminary data.</text>
</comment>
<keyword evidence="3" id="KW-1185">Reference proteome</keyword>
<dbReference type="Proteomes" id="UP001153076">
    <property type="component" value="Unassembled WGS sequence"/>
</dbReference>
<proteinExistence type="predicted"/>
<evidence type="ECO:0000313" key="3">
    <source>
        <dbReference type="Proteomes" id="UP001153076"/>
    </source>
</evidence>
<dbReference type="AlphaFoldDB" id="A0A9Q1QL94"/>
<dbReference type="OrthoDB" id="2442898at2759"/>
<keyword evidence="1" id="KW-0175">Coiled coil</keyword>
<evidence type="ECO:0000313" key="2">
    <source>
        <dbReference type="EMBL" id="KAJ8444195.1"/>
    </source>
</evidence>
<organism evidence="2 3">
    <name type="scientific">Carnegiea gigantea</name>
    <dbReference type="NCBI Taxonomy" id="171969"/>
    <lineage>
        <taxon>Eukaryota</taxon>
        <taxon>Viridiplantae</taxon>
        <taxon>Streptophyta</taxon>
        <taxon>Embryophyta</taxon>
        <taxon>Tracheophyta</taxon>
        <taxon>Spermatophyta</taxon>
        <taxon>Magnoliopsida</taxon>
        <taxon>eudicotyledons</taxon>
        <taxon>Gunneridae</taxon>
        <taxon>Pentapetalae</taxon>
        <taxon>Caryophyllales</taxon>
        <taxon>Cactineae</taxon>
        <taxon>Cactaceae</taxon>
        <taxon>Cactoideae</taxon>
        <taxon>Echinocereeae</taxon>
        <taxon>Carnegiea</taxon>
    </lineage>
</organism>
<feature type="coiled-coil region" evidence="1">
    <location>
        <begin position="36"/>
        <end position="63"/>
    </location>
</feature>
<protein>
    <submittedName>
        <fullName evidence="2">Uncharacterized protein</fullName>
    </submittedName>
</protein>
<dbReference type="EMBL" id="JAKOGI010000104">
    <property type="protein sequence ID" value="KAJ8444195.1"/>
    <property type="molecule type" value="Genomic_DNA"/>
</dbReference>
<evidence type="ECO:0000256" key="1">
    <source>
        <dbReference type="SAM" id="Coils"/>
    </source>
</evidence>
<gene>
    <name evidence="2" type="ORF">Cgig2_031015</name>
</gene>